<keyword evidence="4" id="KW-1185">Reference proteome</keyword>
<organism evidence="3 4">
    <name type="scientific">Leifsonia williamsii</name>
    <dbReference type="NCBI Taxonomy" id="3035919"/>
    <lineage>
        <taxon>Bacteria</taxon>
        <taxon>Bacillati</taxon>
        <taxon>Actinomycetota</taxon>
        <taxon>Actinomycetes</taxon>
        <taxon>Micrococcales</taxon>
        <taxon>Microbacteriaceae</taxon>
        <taxon>Leifsonia</taxon>
    </lineage>
</organism>
<evidence type="ECO:0000313" key="3">
    <source>
        <dbReference type="EMBL" id="MDN4615448.1"/>
    </source>
</evidence>
<dbReference type="InterPro" id="IPR019051">
    <property type="entry name" value="Trp_biosyn_TM_oprn/chp"/>
</dbReference>
<feature type="transmembrane region" description="Helical" evidence="2">
    <location>
        <begin position="93"/>
        <end position="115"/>
    </location>
</feature>
<feature type="compositionally biased region" description="Basic and acidic residues" evidence="1">
    <location>
        <begin position="236"/>
        <end position="256"/>
    </location>
</feature>
<dbReference type="Proteomes" id="UP001174208">
    <property type="component" value="Unassembled WGS sequence"/>
</dbReference>
<reference evidence="3" key="1">
    <citation type="submission" date="2023-06" db="EMBL/GenBank/DDBJ databases">
        <title>MT1 and MT2 Draft Genomes of Novel Species.</title>
        <authorList>
            <person name="Venkateswaran K."/>
        </authorList>
    </citation>
    <scope>NUCLEOTIDE SEQUENCE</scope>
    <source>
        <strain evidence="3">F6_8S_P_1B</strain>
    </source>
</reference>
<keyword evidence="2" id="KW-0472">Membrane</keyword>
<sequence>MAEPAPAPSAERAARIRGRRAKYLTLLVIVVASGLVLLAATQTWFSVALTDTAEHGATLTVAGSAAAPALTALALAGLALTAALAIAGPVFRIVLALLGVLLGGSILFSAGSALADPLRASSSAVTTATGVAGESSVARLVHGVDTSLWPWAAILGGVLLILGSAAAVVLSRLWPGSSRKYETRFQTTEGGDAAAALAAAAAAAEADERAADAAVSDDAEARAVAEGETEAGPASLDRDTAIDSWDDLSRGDDPTR</sequence>
<dbReference type="EMBL" id="JAROCF010000001">
    <property type="protein sequence ID" value="MDN4615448.1"/>
    <property type="molecule type" value="Genomic_DNA"/>
</dbReference>
<name>A0ABT8KEM8_9MICO</name>
<dbReference type="Pfam" id="PF09534">
    <property type="entry name" value="Trp_oprn_chp"/>
    <property type="match status" value="1"/>
</dbReference>
<protein>
    <submittedName>
        <fullName evidence="3">Trp biosynthesis-associated membrane protein</fullName>
    </submittedName>
</protein>
<dbReference type="RefSeq" id="WP_301208351.1">
    <property type="nucleotide sequence ID" value="NZ_JAROCF010000001.1"/>
</dbReference>
<accession>A0ABT8KEM8</accession>
<proteinExistence type="predicted"/>
<evidence type="ECO:0000313" key="4">
    <source>
        <dbReference type="Proteomes" id="UP001174208"/>
    </source>
</evidence>
<feature type="transmembrane region" description="Helical" evidence="2">
    <location>
        <begin position="148"/>
        <end position="170"/>
    </location>
</feature>
<evidence type="ECO:0000256" key="2">
    <source>
        <dbReference type="SAM" id="Phobius"/>
    </source>
</evidence>
<evidence type="ECO:0000256" key="1">
    <source>
        <dbReference type="SAM" id="MobiDB-lite"/>
    </source>
</evidence>
<comment type="caution">
    <text evidence="3">The sequence shown here is derived from an EMBL/GenBank/DDBJ whole genome shotgun (WGS) entry which is preliminary data.</text>
</comment>
<feature type="transmembrane region" description="Helical" evidence="2">
    <location>
        <begin position="23"/>
        <end position="45"/>
    </location>
</feature>
<keyword evidence="2" id="KW-1133">Transmembrane helix</keyword>
<keyword evidence="2" id="KW-0812">Transmembrane</keyword>
<gene>
    <name evidence="3" type="ORF">P5G50_13420</name>
</gene>
<feature type="region of interest" description="Disordered" evidence="1">
    <location>
        <begin position="211"/>
        <end position="256"/>
    </location>
</feature>
<feature type="transmembrane region" description="Helical" evidence="2">
    <location>
        <begin position="65"/>
        <end position="86"/>
    </location>
</feature>